<accession>A0A4D4K1G0</accession>
<dbReference type="PANTHER" id="PTHR13170">
    <property type="entry name" value="O-GLCNACASE"/>
    <property type="match status" value="1"/>
</dbReference>
<comment type="caution">
    <text evidence="6">The sequence shown here is derived from an EMBL/GenBank/DDBJ whole genome shotgun (WGS) entry which is preliminary data.</text>
</comment>
<comment type="caution">
    <text evidence="3">Lacks conserved residue(s) required for the propagation of feature annotation.</text>
</comment>
<dbReference type="InterPro" id="IPR029018">
    <property type="entry name" value="Hex-like_dom2"/>
</dbReference>
<dbReference type="SUPFAM" id="SSF55545">
    <property type="entry name" value="beta-N-acetylhexosaminidase-like domain"/>
    <property type="match status" value="1"/>
</dbReference>
<feature type="domain" description="GH84" evidence="5">
    <location>
        <begin position="169"/>
        <end position="332"/>
    </location>
</feature>
<keyword evidence="1" id="KW-0378">Hydrolase</keyword>
<dbReference type="InterPro" id="IPR015882">
    <property type="entry name" value="HEX_bac_N"/>
</dbReference>
<dbReference type="AlphaFoldDB" id="A0A4D4K1G0"/>
<evidence type="ECO:0000259" key="5">
    <source>
        <dbReference type="PROSITE" id="PS52009"/>
    </source>
</evidence>
<evidence type="ECO:0000313" key="7">
    <source>
        <dbReference type="Proteomes" id="UP000299290"/>
    </source>
</evidence>
<organism evidence="6 7">
    <name type="scientific">Streptomyces antimycoticus</name>
    <dbReference type="NCBI Taxonomy" id="68175"/>
    <lineage>
        <taxon>Bacteria</taxon>
        <taxon>Bacillati</taxon>
        <taxon>Actinomycetota</taxon>
        <taxon>Actinomycetes</taxon>
        <taxon>Kitasatosporales</taxon>
        <taxon>Streptomycetaceae</taxon>
        <taxon>Streptomyces</taxon>
        <taxon>Streptomyces violaceusniger group</taxon>
    </lineage>
</organism>
<dbReference type="GO" id="GO:1901135">
    <property type="term" value="P:carbohydrate derivative metabolic process"/>
    <property type="evidence" value="ECO:0007669"/>
    <property type="project" value="UniProtKB-ARBA"/>
</dbReference>
<keyword evidence="2" id="KW-0326">Glycosidase</keyword>
<evidence type="ECO:0000256" key="2">
    <source>
        <dbReference type="ARBA" id="ARBA00023295"/>
    </source>
</evidence>
<dbReference type="Proteomes" id="UP000299290">
    <property type="component" value="Unassembled WGS sequence"/>
</dbReference>
<name>A0A4D4K1G0_9ACTN</name>
<evidence type="ECO:0000256" key="4">
    <source>
        <dbReference type="SAM" id="MobiDB-lite"/>
    </source>
</evidence>
<dbReference type="Pfam" id="PF02838">
    <property type="entry name" value="Glyco_hydro_20b"/>
    <property type="match status" value="1"/>
</dbReference>
<feature type="compositionally biased region" description="Pro residues" evidence="4">
    <location>
        <begin position="295"/>
        <end position="305"/>
    </location>
</feature>
<dbReference type="EMBL" id="BJHV01000001">
    <property type="protein sequence ID" value="GDY42775.1"/>
    <property type="molecule type" value="Genomic_DNA"/>
</dbReference>
<evidence type="ECO:0000256" key="1">
    <source>
        <dbReference type="ARBA" id="ARBA00022801"/>
    </source>
</evidence>
<dbReference type="SUPFAM" id="SSF51445">
    <property type="entry name" value="(Trans)glycosidases"/>
    <property type="match status" value="1"/>
</dbReference>
<dbReference type="PANTHER" id="PTHR13170:SF16">
    <property type="entry name" value="PROTEIN O-GLCNACASE"/>
    <property type="match status" value="1"/>
</dbReference>
<gene>
    <name evidence="6" type="ORF">SANT12839_036570</name>
</gene>
<dbReference type="InterPro" id="IPR051822">
    <property type="entry name" value="Glycosyl_Hydrolase_84"/>
</dbReference>
<dbReference type="PROSITE" id="PS52009">
    <property type="entry name" value="GH84"/>
    <property type="match status" value="1"/>
</dbReference>
<dbReference type="InterPro" id="IPR011496">
    <property type="entry name" value="O-GlcNAcase_cat"/>
</dbReference>
<dbReference type="Gene3D" id="3.20.20.80">
    <property type="entry name" value="Glycosidases"/>
    <property type="match status" value="1"/>
</dbReference>
<dbReference type="GO" id="GO:0015929">
    <property type="term" value="F:hexosaminidase activity"/>
    <property type="evidence" value="ECO:0007669"/>
    <property type="project" value="UniProtKB-ARBA"/>
</dbReference>
<dbReference type="Gene3D" id="3.30.379.10">
    <property type="entry name" value="Chitobiase/beta-hexosaminidase domain 2-like"/>
    <property type="match status" value="1"/>
</dbReference>
<feature type="compositionally biased region" description="Low complexity" evidence="4">
    <location>
        <begin position="265"/>
        <end position="294"/>
    </location>
</feature>
<feature type="region of interest" description="Disordered" evidence="4">
    <location>
        <begin position="1"/>
        <end position="30"/>
    </location>
</feature>
<evidence type="ECO:0000313" key="6">
    <source>
        <dbReference type="EMBL" id="GDY42775.1"/>
    </source>
</evidence>
<dbReference type="Pfam" id="PF07555">
    <property type="entry name" value="NAGidase"/>
    <property type="match status" value="1"/>
</dbReference>
<keyword evidence="7" id="KW-1185">Reference proteome</keyword>
<evidence type="ECO:0000256" key="3">
    <source>
        <dbReference type="PROSITE-ProRule" id="PRU01353"/>
    </source>
</evidence>
<feature type="region of interest" description="Disordered" evidence="4">
    <location>
        <begin position="263"/>
        <end position="332"/>
    </location>
</feature>
<protein>
    <recommendedName>
        <fullName evidence="5">GH84 domain-containing protein</fullName>
    </recommendedName>
</protein>
<dbReference type="InterPro" id="IPR017853">
    <property type="entry name" value="GH"/>
</dbReference>
<dbReference type="GO" id="GO:0005975">
    <property type="term" value="P:carbohydrate metabolic process"/>
    <property type="evidence" value="ECO:0007669"/>
    <property type="project" value="UniProtKB-ARBA"/>
</dbReference>
<proteinExistence type="inferred from homology"/>
<reference evidence="6 7" key="1">
    <citation type="journal article" date="2020" name="Int. J. Syst. Evol. Microbiol.">
        <title>Reclassification of Streptomyces castelarensis and Streptomyces sporoclivatus as later heterotypic synonyms of Streptomyces antimycoticus.</title>
        <authorList>
            <person name="Komaki H."/>
            <person name="Tamura T."/>
        </authorList>
    </citation>
    <scope>NUCLEOTIDE SEQUENCE [LARGE SCALE GENOMIC DNA]</scope>
    <source>
        <strain evidence="6 7">NBRC 12839</strain>
    </source>
</reference>
<sequence>MDHGSPGASTPERDSSDGIPPVWPRPQSLRAHGPELALGDEATLIADGDADPYALDALRGLLHDAGVRTVNEATPGGKAPTRGLVVRVGGRGAAGALRALRAPERGDLPSGGYLLATGPVEGRPTIALSGVGPDGLFHAVQTLRQLLVKPEGKGSAVAGVTVRDWPGTAVRGTTEGFYGSPWSHRDRLAQLDFMGRTKQNRYLYAPGDDPYRQARWRDPYPAERREEFRELATRARANHVTLGWAVSPARRCASRPRRTSRRCCARSTPCGRSGCAPSSCSSRTSATASGTATPTPTPSAPARRPPPPHRPRWQAPSPAIWPAATPARPRCP</sequence>
<comment type="similarity">
    <text evidence="3">Belongs to the glycosyl hydrolase 84 family.</text>
</comment>